<dbReference type="EMBL" id="JADIKL010000016">
    <property type="protein sequence ID" value="MFK2932697.1"/>
    <property type="molecule type" value="Genomic_DNA"/>
</dbReference>
<accession>A0ABW8KNL1</accession>
<sequence>MQIHLFGAEKLRAQVRLGLVPGAPPQGLPPKDGSEAMKVEQGWRSAGFQGSHSLLGCLRDADADADRLSAPTGTPCALPRGRAGMPVR</sequence>
<dbReference type="Proteomes" id="UP001620397">
    <property type="component" value="Unassembled WGS sequence"/>
</dbReference>
<evidence type="ECO:0000313" key="2">
    <source>
        <dbReference type="EMBL" id="MFK2932697.1"/>
    </source>
</evidence>
<evidence type="ECO:0000256" key="1">
    <source>
        <dbReference type="SAM" id="MobiDB-lite"/>
    </source>
</evidence>
<gene>
    <name evidence="2" type="ORF">ISP14_18115</name>
</gene>
<dbReference type="RefSeq" id="WP_404542653.1">
    <property type="nucleotide sequence ID" value="NZ_JADIKL010000016.1"/>
</dbReference>
<keyword evidence="3" id="KW-1185">Reference proteome</keyword>
<name>A0ABW8KNL1_9GAMM</name>
<comment type="caution">
    <text evidence="2">The sequence shown here is derived from an EMBL/GenBank/DDBJ whole genome shotgun (WGS) entry which is preliminary data.</text>
</comment>
<proteinExistence type="predicted"/>
<protein>
    <submittedName>
        <fullName evidence="2">Uncharacterized protein</fullName>
    </submittedName>
</protein>
<evidence type="ECO:0000313" key="3">
    <source>
        <dbReference type="Proteomes" id="UP001620397"/>
    </source>
</evidence>
<reference evidence="2 3" key="1">
    <citation type="submission" date="2020-10" db="EMBL/GenBank/DDBJ databases">
        <title>Phylogeny of dyella-like bacteria.</title>
        <authorList>
            <person name="Fu J."/>
        </authorList>
    </citation>
    <scope>NUCLEOTIDE SEQUENCE [LARGE SCALE GENOMIC DNA]</scope>
    <source>
        <strain evidence="2 3">DKC-1</strain>
    </source>
</reference>
<feature type="region of interest" description="Disordered" evidence="1">
    <location>
        <begin position="69"/>
        <end position="88"/>
    </location>
</feature>
<organism evidence="2 3">
    <name type="scientific">Dyella agri</name>
    <dbReference type="NCBI Taxonomy" id="1926869"/>
    <lineage>
        <taxon>Bacteria</taxon>
        <taxon>Pseudomonadati</taxon>
        <taxon>Pseudomonadota</taxon>
        <taxon>Gammaproteobacteria</taxon>
        <taxon>Lysobacterales</taxon>
        <taxon>Rhodanobacteraceae</taxon>
        <taxon>Dyella</taxon>
    </lineage>
</organism>